<dbReference type="OMA" id="HFTPAAY"/>
<dbReference type="InterPro" id="IPR036572">
    <property type="entry name" value="Doublecortin_dom_sf"/>
</dbReference>
<dbReference type="FunFam" id="3.10.20.230:FF:000022">
    <property type="entry name" value="Double-cortin, putative"/>
    <property type="match status" value="1"/>
</dbReference>
<dbReference type="SUPFAM" id="SSF89837">
    <property type="entry name" value="Doublecortin (DC)"/>
    <property type="match status" value="1"/>
</dbReference>
<name>A0AAE9DLC5_CAEBR</name>
<dbReference type="KEGG" id="cbr:CBG_20746"/>
<protein>
    <recommendedName>
        <fullName evidence="2">Doublecortin domain-containing protein</fullName>
    </recommendedName>
</protein>
<proteinExistence type="predicted"/>
<evidence type="ECO:0000313" key="4">
    <source>
        <dbReference type="Proteomes" id="UP000827892"/>
    </source>
</evidence>
<feature type="compositionally biased region" description="Acidic residues" evidence="1">
    <location>
        <begin position="201"/>
        <end position="214"/>
    </location>
</feature>
<reference evidence="3 4" key="1">
    <citation type="submission" date="2022-05" db="EMBL/GenBank/DDBJ databases">
        <title>Chromosome-level reference genomes for two strains of Caenorhabditis briggsae: an improved platform for comparative genomics.</title>
        <authorList>
            <person name="Stevens L."/>
            <person name="Andersen E.C."/>
        </authorList>
    </citation>
    <scope>NUCLEOTIDE SEQUENCE [LARGE SCALE GENOMIC DNA]</scope>
    <source>
        <strain evidence="3">QX1410_ONT</strain>
        <tissue evidence="3">Whole-organism</tissue>
    </source>
</reference>
<feature type="compositionally biased region" description="Polar residues" evidence="1">
    <location>
        <begin position="287"/>
        <end position="309"/>
    </location>
</feature>
<feature type="compositionally biased region" description="Basic residues" evidence="1">
    <location>
        <begin position="267"/>
        <end position="286"/>
    </location>
</feature>
<dbReference type="Proteomes" id="UP000827892">
    <property type="component" value="Chromosome II"/>
</dbReference>
<dbReference type="PROSITE" id="PS50309">
    <property type="entry name" value="DC"/>
    <property type="match status" value="1"/>
</dbReference>
<dbReference type="SMART" id="SM00537">
    <property type="entry name" value="DCX"/>
    <property type="match status" value="1"/>
</dbReference>
<sequence>MSKQPKTFRSRSSDHVPVVPTMVSNSNAAGVKRIHVWRNADVFFPGIQVVVNTHRVPSIDVLLDVVSERIGLINGAKKLYTTSGTLIKDINKIKDGENYVASSSHFTPAAYGGQQQQQKEVKKKKKKRSKTVQGRKSDHLDHLELGEEVKIPLNEPIEHEKKKKKKKKVVKKKVDDHHLHPHHLDRRGSDETLTGTAEVELPSEIEDSEEEDEEHRELNHRDSPDHHHRPSTKHSVAPSRSVSRRESRRESHDHVDHKEEEVEKKKKDEKRRKSVSRRKSQSHPHHSGQQPNWGDLSSFTKNIDSLLRN</sequence>
<feature type="compositionally biased region" description="Basic and acidic residues" evidence="1">
    <location>
        <begin position="135"/>
        <end position="160"/>
    </location>
</feature>
<dbReference type="CDD" id="cd01617">
    <property type="entry name" value="DCX"/>
    <property type="match status" value="1"/>
</dbReference>
<gene>
    <name evidence="3" type="ORF">L3Y34_018845</name>
</gene>
<dbReference type="Gene3D" id="3.10.20.230">
    <property type="entry name" value="Doublecortin domain"/>
    <property type="match status" value="1"/>
</dbReference>
<organism evidence="3 4">
    <name type="scientific">Caenorhabditis briggsae</name>
    <dbReference type="NCBI Taxonomy" id="6238"/>
    <lineage>
        <taxon>Eukaryota</taxon>
        <taxon>Metazoa</taxon>
        <taxon>Ecdysozoa</taxon>
        <taxon>Nematoda</taxon>
        <taxon>Chromadorea</taxon>
        <taxon>Rhabditida</taxon>
        <taxon>Rhabditina</taxon>
        <taxon>Rhabditomorpha</taxon>
        <taxon>Rhabditoidea</taxon>
        <taxon>Rhabditidae</taxon>
        <taxon>Peloderinae</taxon>
        <taxon>Caenorhabditis</taxon>
    </lineage>
</organism>
<dbReference type="PANTHER" id="PTHR23004">
    <property type="entry name" value="DOUBLECORTIN DOMAIN CONTAINING 2"/>
    <property type="match status" value="1"/>
</dbReference>
<dbReference type="AlphaFoldDB" id="A0AAE9DLC5"/>
<dbReference type="EMBL" id="CP090892">
    <property type="protein sequence ID" value="ULU07379.1"/>
    <property type="molecule type" value="Genomic_DNA"/>
</dbReference>
<evidence type="ECO:0000259" key="2">
    <source>
        <dbReference type="PROSITE" id="PS50309"/>
    </source>
</evidence>
<feature type="domain" description="Doublecortin" evidence="2">
    <location>
        <begin position="32"/>
        <end position="112"/>
    </location>
</feature>
<dbReference type="PANTHER" id="PTHR23004:SF23">
    <property type="entry name" value="DOUBLECORTIN DOMAIN-CONTAINING PROTEIN"/>
    <property type="match status" value="1"/>
</dbReference>
<evidence type="ECO:0000256" key="1">
    <source>
        <dbReference type="SAM" id="MobiDB-lite"/>
    </source>
</evidence>
<evidence type="ECO:0000313" key="3">
    <source>
        <dbReference type="EMBL" id="ULU07379.1"/>
    </source>
</evidence>
<accession>A0AAE9DLC5</accession>
<dbReference type="GO" id="GO:0035556">
    <property type="term" value="P:intracellular signal transduction"/>
    <property type="evidence" value="ECO:0007669"/>
    <property type="project" value="InterPro"/>
</dbReference>
<feature type="compositionally biased region" description="Basic residues" evidence="1">
    <location>
        <begin position="161"/>
        <end position="171"/>
    </location>
</feature>
<dbReference type="Pfam" id="PF03607">
    <property type="entry name" value="DCX"/>
    <property type="match status" value="1"/>
</dbReference>
<dbReference type="InterPro" id="IPR003533">
    <property type="entry name" value="Doublecortin_dom"/>
</dbReference>
<feature type="region of interest" description="Disordered" evidence="1">
    <location>
        <begin position="109"/>
        <end position="309"/>
    </location>
</feature>
<feature type="compositionally biased region" description="Basic and acidic residues" evidence="1">
    <location>
        <begin position="215"/>
        <end position="225"/>
    </location>
</feature>
<feature type="compositionally biased region" description="Basic and acidic residues" evidence="1">
    <location>
        <begin position="243"/>
        <end position="266"/>
    </location>
</feature>
<feature type="compositionally biased region" description="Basic residues" evidence="1">
    <location>
        <begin position="121"/>
        <end position="130"/>
    </location>
</feature>